<protein>
    <recommendedName>
        <fullName evidence="2">DUF5689 domain-containing protein</fullName>
    </recommendedName>
</protein>
<reference evidence="3 4" key="1">
    <citation type="submission" date="2014-07" db="EMBL/GenBank/DDBJ databases">
        <authorList>
            <person name="McCorrison J."/>
            <person name="Sanka R."/>
            <person name="Torralba M."/>
            <person name="Gillis M."/>
            <person name="Haft D.H."/>
            <person name="Methe B."/>
            <person name="Sutton G."/>
            <person name="Nelson K.E."/>
        </authorList>
    </citation>
    <scope>NUCLEOTIDE SEQUENCE [LARGE SCALE GENOMIC DNA]</scope>
    <source>
        <strain evidence="3 4">DNF00882</strain>
    </source>
</reference>
<dbReference type="AlphaFoldDB" id="A0A096CUX3"/>
<feature type="signal peptide" evidence="1">
    <location>
        <begin position="1"/>
        <end position="25"/>
    </location>
</feature>
<dbReference type="Pfam" id="PF18942">
    <property type="entry name" value="DUF5689"/>
    <property type="match status" value="1"/>
</dbReference>
<name>A0A096CUX3_9BACT</name>
<evidence type="ECO:0000259" key="2">
    <source>
        <dbReference type="Pfam" id="PF18942"/>
    </source>
</evidence>
<dbReference type="RefSeq" id="WP_004358040.1">
    <property type="nucleotide sequence ID" value="NZ_JRNR01000059.1"/>
</dbReference>
<gene>
    <name evidence="3" type="ORF">HMPREF0654_06540</name>
</gene>
<evidence type="ECO:0000256" key="1">
    <source>
        <dbReference type="SAM" id="SignalP"/>
    </source>
</evidence>
<dbReference type="InterPro" id="IPR043744">
    <property type="entry name" value="DUF5689"/>
</dbReference>
<evidence type="ECO:0000313" key="3">
    <source>
        <dbReference type="EMBL" id="KGF49099.1"/>
    </source>
</evidence>
<organism evidence="3 4">
    <name type="scientific">Prevotella disiens DNF00882</name>
    <dbReference type="NCBI Taxonomy" id="1401075"/>
    <lineage>
        <taxon>Bacteria</taxon>
        <taxon>Pseudomonadati</taxon>
        <taxon>Bacteroidota</taxon>
        <taxon>Bacteroidia</taxon>
        <taxon>Bacteroidales</taxon>
        <taxon>Prevotellaceae</taxon>
        <taxon>Prevotella</taxon>
    </lineage>
</organism>
<feature type="domain" description="DUF5689" evidence="2">
    <location>
        <begin position="43"/>
        <end position="282"/>
    </location>
</feature>
<dbReference type="Proteomes" id="UP000029538">
    <property type="component" value="Unassembled WGS sequence"/>
</dbReference>
<proteinExistence type="predicted"/>
<comment type="caution">
    <text evidence="3">The sequence shown here is derived from an EMBL/GenBank/DDBJ whole genome shotgun (WGS) entry which is preliminary data.</text>
</comment>
<keyword evidence="1" id="KW-0732">Signal</keyword>
<dbReference type="EMBL" id="JRNR01000059">
    <property type="protein sequence ID" value="KGF49099.1"/>
    <property type="molecule type" value="Genomic_DNA"/>
</dbReference>
<feature type="chain" id="PRO_5001926274" description="DUF5689 domain-containing protein" evidence="1">
    <location>
        <begin position="26"/>
        <end position="442"/>
    </location>
</feature>
<sequence length="442" mass="48634">MKNIKYLMMMAISIFFASCMGDKYAEIDENQPIPYGNNALTETNVMSIAALKEKYATAIATDYRNGKSYEEVTEDIQIKGIVTSTDVQGNIYSELAIQDKTSAIIISIAQGGLYGPLPIGTEVLVNLKGLYVGNYGKQAQIGVPSMNAKGATSIGRISRAVWNQHYKIISTGNVVEATEFANGSNPTTWDLTKDCGKLGVIRNVTFKSSRPIVNGTYANATGGAGSVEWTLAEQDGNSVIVYNSNFADFANAKVPTGKVDITGIMKRFNNKWEIIIRTLDDVQPAAPEVKAIYANAFAEAPTDWTYDHGKLPAEMTYVWKWASAKYGMKATAYVGGKNYEVHGRTTSPAIDLTKVKKATLTFDHAARFFNDFDKELMLQISTDGKTWQNLAIDNKPTGENWDFVSAKVDLTSYCGKKVYISFFYNSTATKAATWEFKNLIIK</sequence>
<dbReference type="PROSITE" id="PS51257">
    <property type="entry name" value="PROKAR_LIPOPROTEIN"/>
    <property type="match status" value="1"/>
</dbReference>
<dbReference type="NCBIfam" id="NF038128">
    <property type="entry name" value="choice_anch_J"/>
    <property type="match status" value="1"/>
</dbReference>
<accession>A0A096CUX3</accession>
<evidence type="ECO:0000313" key="4">
    <source>
        <dbReference type="Proteomes" id="UP000029538"/>
    </source>
</evidence>